<dbReference type="CDD" id="cd18787">
    <property type="entry name" value="SF2_C_DEAD"/>
    <property type="match status" value="1"/>
</dbReference>
<dbReference type="FunFam" id="3.40.50.300:FF:000397">
    <property type="entry name" value="Probable ATP-dependent RNA helicase DDX4"/>
    <property type="match status" value="1"/>
</dbReference>
<dbReference type="AlphaFoldDB" id="A0A5S6R1W4"/>
<dbReference type="InterPro" id="IPR001650">
    <property type="entry name" value="Helicase_C-like"/>
</dbReference>
<dbReference type="GO" id="GO:0003723">
    <property type="term" value="F:RNA binding"/>
    <property type="evidence" value="ECO:0007669"/>
    <property type="project" value="UniProtKB-KW"/>
</dbReference>
<dbReference type="InterPro" id="IPR011545">
    <property type="entry name" value="DEAD/DEAH_box_helicase_dom"/>
</dbReference>
<dbReference type="GO" id="GO:0003724">
    <property type="term" value="F:RNA helicase activity"/>
    <property type="evidence" value="ECO:0007669"/>
    <property type="project" value="UniProtKB-EC"/>
</dbReference>
<keyword evidence="3 9" id="KW-0378">Hydrolase</keyword>
<dbReference type="PROSITE" id="PS51195">
    <property type="entry name" value="Q_MOTIF"/>
    <property type="match status" value="1"/>
</dbReference>
<dbReference type="PANTHER" id="PTHR47958">
    <property type="entry name" value="ATP-DEPENDENT RNA HELICASE DBP3"/>
    <property type="match status" value="1"/>
</dbReference>
<protein>
    <recommendedName>
        <fullName evidence="1">RNA helicase</fullName>
        <ecNumber evidence="1">3.6.4.13</ecNumber>
    </recommendedName>
</protein>
<feature type="short sequence motif" description="Q motif" evidence="8">
    <location>
        <begin position="251"/>
        <end position="279"/>
    </location>
</feature>
<feature type="compositionally biased region" description="Polar residues" evidence="10">
    <location>
        <begin position="654"/>
        <end position="667"/>
    </location>
</feature>
<keyword evidence="2 9" id="KW-0547">Nucleotide-binding</keyword>
<proteinExistence type="inferred from homology"/>
<comment type="catalytic activity">
    <reaction evidence="7">
        <text>ATP + H2O = ADP + phosphate + H(+)</text>
        <dbReference type="Rhea" id="RHEA:13065"/>
        <dbReference type="ChEBI" id="CHEBI:15377"/>
        <dbReference type="ChEBI" id="CHEBI:15378"/>
        <dbReference type="ChEBI" id="CHEBI:30616"/>
        <dbReference type="ChEBI" id="CHEBI:43474"/>
        <dbReference type="ChEBI" id="CHEBI:456216"/>
        <dbReference type="EC" id="3.6.4.13"/>
    </reaction>
</comment>
<dbReference type="SMART" id="SM00487">
    <property type="entry name" value="DEXDc"/>
    <property type="match status" value="1"/>
</dbReference>
<evidence type="ECO:0000256" key="1">
    <source>
        <dbReference type="ARBA" id="ARBA00012552"/>
    </source>
</evidence>
<evidence type="ECO:0000256" key="5">
    <source>
        <dbReference type="ARBA" id="ARBA00022840"/>
    </source>
</evidence>
<dbReference type="Pfam" id="PF00270">
    <property type="entry name" value="DEAD"/>
    <property type="match status" value="1"/>
</dbReference>
<dbReference type="GO" id="GO:0005524">
    <property type="term" value="F:ATP binding"/>
    <property type="evidence" value="ECO:0007669"/>
    <property type="project" value="UniProtKB-KW"/>
</dbReference>
<dbReference type="STRING" id="70415.A0A5S6R1W4"/>
<dbReference type="GO" id="GO:0016787">
    <property type="term" value="F:hydrolase activity"/>
    <property type="evidence" value="ECO:0007669"/>
    <property type="project" value="UniProtKB-KW"/>
</dbReference>
<comment type="similarity">
    <text evidence="9">Belongs to the DEAD box helicase family.</text>
</comment>
<dbReference type="InterPro" id="IPR014001">
    <property type="entry name" value="Helicase_ATP-bd"/>
</dbReference>
<feature type="domain" description="Helicase ATP-binding" evidence="11">
    <location>
        <begin position="282"/>
        <end position="473"/>
    </location>
</feature>
<organism evidence="14 15">
    <name type="scientific">Trichuris muris</name>
    <name type="common">Mouse whipworm</name>
    <dbReference type="NCBI Taxonomy" id="70415"/>
    <lineage>
        <taxon>Eukaryota</taxon>
        <taxon>Metazoa</taxon>
        <taxon>Ecdysozoa</taxon>
        <taxon>Nematoda</taxon>
        <taxon>Enoplea</taxon>
        <taxon>Dorylaimia</taxon>
        <taxon>Trichinellida</taxon>
        <taxon>Trichuridae</taxon>
        <taxon>Trichuris</taxon>
    </lineage>
</organism>
<evidence type="ECO:0000313" key="15">
    <source>
        <dbReference type="WBParaSite" id="TMUE_3000013485.1"/>
    </source>
</evidence>
<evidence type="ECO:0000256" key="2">
    <source>
        <dbReference type="ARBA" id="ARBA00022741"/>
    </source>
</evidence>
<keyword evidence="4 9" id="KW-0347">Helicase</keyword>
<feature type="domain" description="Helicase C-terminal" evidence="12">
    <location>
        <begin position="485"/>
        <end position="646"/>
    </location>
</feature>
<dbReference type="Proteomes" id="UP000046395">
    <property type="component" value="Unassembled WGS sequence"/>
</dbReference>
<dbReference type="SUPFAM" id="SSF52540">
    <property type="entry name" value="P-loop containing nucleoside triphosphate hydrolases"/>
    <property type="match status" value="1"/>
</dbReference>
<evidence type="ECO:0000256" key="10">
    <source>
        <dbReference type="SAM" id="MobiDB-lite"/>
    </source>
</evidence>
<reference evidence="15" key="1">
    <citation type="submission" date="2019-12" db="UniProtKB">
        <authorList>
            <consortium name="WormBaseParasite"/>
        </authorList>
    </citation>
    <scope>IDENTIFICATION</scope>
</reference>
<dbReference type="CDD" id="cd17967">
    <property type="entry name" value="DEADc_DDX3_DDX4"/>
    <property type="match status" value="1"/>
</dbReference>
<dbReference type="PROSITE" id="PS51192">
    <property type="entry name" value="HELICASE_ATP_BIND_1"/>
    <property type="match status" value="1"/>
</dbReference>
<dbReference type="PROSITE" id="PS51194">
    <property type="entry name" value="HELICASE_CTER"/>
    <property type="match status" value="1"/>
</dbReference>
<dbReference type="InterPro" id="IPR000629">
    <property type="entry name" value="RNA-helicase_DEAD-box_CS"/>
</dbReference>
<evidence type="ECO:0000259" key="11">
    <source>
        <dbReference type="PROSITE" id="PS51192"/>
    </source>
</evidence>
<dbReference type="InterPro" id="IPR044763">
    <property type="entry name" value="Ded1/Dbp1_DEADc"/>
</dbReference>
<feature type="region of interest" description="Disordered" evidence="10">
    <location>
        <begin position="114"/>
        <end position="190"/>
    </location>
</feature>
<evidence type="ECO:0000259" key="12">
    <source>
        <dbReference type="PROSITE" id="PS51194"/>
    </source>
</evidence>
<evidence type="ECO:0000256" key="6">
    <source>
        <dbReference type="ARBA" id="ARBA00022884"/>
    </source>
</evidence>
<dbReference type="InterPro" id="IPR014014">
    <property type="entry name" value="RNA_helicase_DEAD_Q_motif"/>
</dbReference>
<feature type="region of interest" description="Disordered" evidence="10">
    <location>
        <begin position="652"/>
        <end position="729"/>
    </location>
</feature>
<accession>A0A5S6R1W4</accession>
<feature type="domain" description="DEAD-box RNA helicase Q" evidence="13">
    <location>
        <begin position="251"/>
        <end position="279"/>
    </location>
</feature>
<dbReference type="GO" id="GO:0043186">
    <property type="term" value="C:P granule"/>
    <property type="evidence" value="ECO:0007669"/>
    <property type="project" value="UniProtKB-ARBA"/>
</dbReference>
<sequence length="729" mass="81450">MSTYYSQDRQFTHDVADQLDNLSIGAVGRQAVPRPQAAGGRAIFIKRPVARCMFYCVLCRYVPPHLRRVHSTPGAPQEQWQSQQCNGYPDGDNGGWRRDCGGLQNRGCGRIPEGGYGLSPVVQNGRNDYRSTYGESGPQRGERSGNSYRGRMSYDNRSSQWQAHSGYAPSAHSDDWNYHQPPLPENGGHERWRALRDHDRIPNLASWSTQPQRNVRLEEELFGTGSTGINFDKYEEIPVEATGQDVPPCIQKFDELELHPWIMDNIKLCHYDKPTPVQKFAIPTALASRDLMACAQTGSGKTAAFLLPIINHVLCGGPESIRKAEVGPSGRRCQFPSALVLAPTRELSLQIYNESRKFAYRTPIQSAILYGGRENYKDQINKLRLGCHLLVATPGRLNDVMEQGFIGLQACRFLVLDEADRMLDMGFEPQIRQIVELSGMPDRSNRQTMMFSATFPHEIQKLAQEFLVPDYVFLAVGRVGSTSENITQKLIWVEENQKRGFLLDLLGASVPGSLILVFVETKRGASDLALFLSNERYRVVAIHGDLKQCDRERHLESFRSGVTPILVATAVAARGLDIPNVKHVINYDLPSDIDEYVHRIGRTGRVGNVGLATSFFNHKNRNVARDLAELIVEANQDLPDWLEMLARENPRVQPYNSRSRNQRSRFGSNFGGRDFRDQYRSGGGMGSGGTGNHYGGTPGHGSYGSGGAYQPPQSRASGQRGGYQDWFDN</sequence>
<evidence type="ECO:0000256" key="8">
    <source>
        <dbReference type="PROSITE-ProRule" id="PRU00552"/>
    </source>
</evidence>
<keyword evidence="14" id="KW-1185">Reference proteome</keyword>
<dbReference type="EC" id="3.6.4.13" evidence="1"/>
<dbReference type="PROSITE" id="PS00039">
    <property type="entry name" value="DEAD_ATP_HELICASE"/>
    <property type="match status" value="1"/>
</dbReference>
<evidence type="ECO:0000259" key="13">
    <source>
        <dbReference type="PROSITE" id="PS51195"/>
    </source>
</evidence>
<dbReference type="InterPro" id="IPR027417">
    <property type="entry name" value="P-loop_NTPase"/>
</dbReference>
<dbReference type="WBParaSite" id="TMUE_3000013485.1">
    <property type="protein sequence ID" value="TMUE_3000013485.1"/>
    <property type="gene ID" value="WBGene00286340"/>
</dbReference>
<dbReference type="Pfam" id="PF00271">
    <property type="entry name" value="Helicase_C"/>
    <property type="match status" value="1"/>
</dbReference>
<evidence type="ECO:0000256" key="3">
    <source>
        <dbReference type="ARBA" id="ARBA00022801"/>
    </source>
</evidence>
<evidence type="ECO:0000313" key="14">
    <source>
        <dbReference type="Proteomes" id="UP000046395"/>
    </source>
</evidence>
<evidence type="ECO:0000256" key="9">
    <source>
        <dbReference type="RuleBase" id="RU000492"/>
    </source>
</evidence>
<dbReference type="Gene3D" id="3.40.50.300">
    <property type="entry name" value="P-loop containing nucleotide triphosphate hydrolases"/>
    <property type="match status" value="2"/>
</dbReference>
<name>A0A5S6R1W4_TRIMR</name>
<keyword evidence="5 9" id="KW-0067">ATP-binding</keyword>
<evidence type="ECO:0000256" key="7">
    <source>
        <dbReference type="ARBA" id="ARBA00047984"/>
    </source>
</evidence>
<evidence type="ECO:0000256" key="4">
    <source>
        <dbReference type="ARBA" id="ARBA00022806"/>
    </source>
</evidence>
<feature type="compositionally biased region" description="Gly residues" evidence="10">
    <location>
        <begin position="681"/>
        <end position="707"/>
    </location>
</feature>
<keyword evidence="6" id="KW-0694">RNA-binding</keyword>
<dbReference type="SMART" id="SM00490">
    <property type="entry name" value="HELICc"/>
    <property type="match status" value="1"/>
</dbReference>
<dbReference type="FunFam" id="3.40.50.300:FF:000008">
    <property type="entry name" value="ATP-dependent RNA helicase RhlB"/>
    <property type="match status" value="1"/>
</dbReference>